<dbReference type="PANTHER" id="PTHR47576">
    <property type="entry name" value="BRCT DOMAIN DNA REPAIR PROTEIN-RELATED"/>
    <property type="match status" value="1"/>
</dbReference>
<evidence type="ECO:0000313" key="1">
    <source>
        <dbReference type="EMBL" id="KAK8529140.1"/>
    </source>
</evidence>
<reference evidence="1 2" key="1">
    <citation type="journal article" date="2024" name="G3 (Bethesda)">
        <title>Genome assembly of Hibiscus sabdariffa L. provides insights into metabolisms of medicinal natural products.</title>
        <authorList>
            <person name="Kim T."/>
        </authorList>
    </citation>
    <scope>NUCLEOTIDE SEQUENCE [LARGE SCALE GENOMIC DNA]</scope>
    <source>
        <strain evidence="1">TK-2024</strain>
        <tissue evidence="1">Old leaves</tissue>
    </source>
</reference>
<dbReference type="Proteomes" id="UP001472677">
    <property type="component" value="Unassembled WGS sequence"/>
</dbReference>
<proteinExistence type="predicted"/>
<evidence type="ECO:0000313" key="2">
    <source>
        <dbReference type="Proteomes" id="UP001472677"/>
    </source>
</evidence>
<sequence length="148" mass="16867">MDLSGMLEKAYNRSFNSLQNVRLSESLYIVKGVGEHRKRVDELNRLVKSPASESSCLPSGFHEAKKIDMIEKPNIQLSKRVPNKSMDSMPSDHTVYVESDISDELRNKPLWVLKIAKDRNLQRLVHMSADLATQIGTFLKNSQNNIVR</sequence>
<protein>
    <submittedName>
        <fullName evidence="1">Uncharacterized protein</fullName>
    </submittedName>
</protein>
<keyword evidence="2" id="KW-1185">Reference proteome</keyword>
<organism evidence="1 2">
    <name type="scientific">Hibiscus sabdariffa</name>
    <name type="common">roselle</name>
    <dbReference type="NCBI Taxonomy" id="183260"/>
    <lineage>
        <taxon>Eukaryota</taxon>
        <taxon>Viridiplantae</taxon>
        <taxon>Streptophyta</taxon>
        <taxon>Embryophyta</taxon>
        <taxon>Tracheophyta</taxon>
        <taxon>Spermatophyta</taxon>
        <taxon>Magnoliopsida</taxon>
        <taxon>eudicotyledons</taxon>
        <taxon>Gunneridae</taxon>
        <taxon>Pentapetalae</taxon>
        <taxon>rosids</taxon>
        <taxon>malvids</taxon>
        <taxon>Malvales</taxon>
        <taxon>Malvaceae</taxon>
        <taxon>Malvoideae</taxon>
        <taxon>Hibiscus</taxon>
    </lineage>
</organism>
<accession>A0ABR2D2Z4</accession>
<dbReference type="EMBL" id="JBBPBM010000036">
    <property type="protein sequence ID" value="KAK8529140.1"/>
    <property type="molecule type" value="Genomic_DNA"/>
</dbReference>
<name>A0ABR2D2Z4_9ROSI</name>
<comment type="caution">
    <text evidence="1">The sequence shown here is derived from an EMBL/GenBank/DDBJ whole genome shotgun (WGS) entry which is preliminary data.</text>
</comment>
<gene>
    <name evidence="1" type="ORF">V6N12_059930</name>
</gene>
<dbReference type="PANTHER" id="PTHR47576:SF2">
    <property type="entry name" value="BRCT DOMAIN DNA REPAIR PROTEIN-RELATED"/>
    <property type="match status" value="1"/>
</dbReference>